<accession>A0A0U4NGS2</accession>
<organism evidence="1 2">
    <name type="scientific">Aneurinibacillus soli</name>
    <dbReference type="NCBI Taxonomy" id="1500254"/>
    <lineage>
        <taxon>Bacteria</taxon>
        <taxon>Bacillati</taxon>
        <taxon>Bacillota</taxon>
        <taxon>Bacilli</taxon>
        <taxon>Bacillales</taxon>
        <taxon>Paenibacillaceae</taxon>
        <taxon>Aneurinibacillus group</taxon>
        <taxon>Aneurinibacillus</taxon>
    </lineage>
</organism>
<proteinExistence type="predicted"/>
<reference evidence="1 2" key="1">
    <citation type="submission" date="2015-12" db="EMBL/GenBank/DDBJ databases">
        <title>Genome sequence of Aneurinibacillus soli.</title>
        <authorList>
            <person name="Lee J.S."/>
            <person name="Lee K.C."/>
            <person name="Kim K.K."/>
            <person name="Lee B.W."/>
        </authorList>
    </citation>
    <scope>NUCLEOTIDE SEQUENCE [LARGE SCALE GENOMIC DNA]</scope>
    <source>
        <strain evidence="1 2">CB4</strain>
    </source>
</reference>
<dbReference type="OrthoDB" id="2679794at2"/>
<dbReference type="AlphaFoldDB" id="A0A0U4NGS2"/>
<dbReference type="RefSeq" id="WP_096465648.1">
    <property type="nucleotide sequence ID" value="NZ_AP017312.1"/>
</dbReference>
<sequence length="89" mass="10548">MRKDYYSDNDLVRKWERLSLLRAQVRYMEQSVPHAHFTAEHGQKASDMLMQDETASTSWMHTGIPWQEASELNREIARRQGLDAYRGTY</sequence>
<keyword evidence="2" id="KW-1185">Reference proteome</keyword>
<evidence type="ECO:0000313" key="2">
    <source>
        <dbReference type="Proteomes" id="UP000217696"/>
    </source>
</evidence>
<dbReference type="EMBL" id="AP017312">
    <property type="protein sequence ID" value="BAU27924.1"/>
    <property type="molecule type" value="Genomic_DNA"/>
</dbReference>
<evidence type="ECO:0000313" key="1">
    <source>
        <dbReference type="EMBL" id="BAU27924.1"/>
    </source>
</evidence>
<protein>
    <submittedName>
        <fullName evidence="1">Uncharacterized protein</fullName>
    </submittedName>
</protein>
<dbReference type="KEGG" id="asoc:CB4_02098"/>
<gene>
    <name evidence="1" type="ORF">CB4_02098</name>
</gene>
<name>A0A0U4NGS2_9BACL</name>
<dbReference type="Proteomes" id="UP000217696">
    <property type="component" value="Chromosome"/>
</dbReference>